<dbReference type="InterPro" id="IPR013325">
    <property type="entry name" value="RNA_pol_sigma_r2"/>
</dbReference>
<dbReference type="EMBL" id="FTNM01000001">
    <property type="protein sequence ID" value="SIQ53292.1"/>
    <property type="molecule type" value="Genomic_DNA"/>
</dbReference>
<evidence type="ECO:0000313" key="1">
    <source>
        <dbReference type="EMBL" id="SIQ53292.1"/>
    </source>
</evidence>
<dbReference type="GO" id="GO:0003700">
    <property type="term" value="F:DNA-binding transcription factor activity"/>
    <property type="evidence" value="ECO:0007669"/>
    <property type="project" value="InterPro"/>
</dbReference>
<dbReference type="STRING" id="1077936.SAMN05421545_0356"/>
<sequence length="184" mass="21260">MYTSDQEVIEAIRLGCQKDSALKWVYHECTPMVRQLGWNYSLSMEDCMDVLQEAIITFWQKVISTEFVLTAKISTYIYQICQNKFNSKNRDGKKAVLIDINSIEDTFGEDSTNSEESYTSNSVKLAIFLNELGERCRNLIKDYYAGTSMKVLATKYDYSNPESATAQKHKCLKQLRKKFENTPH</sequence>
<proteinExistence type="predicted"/>
<accession>A0A1N6TIS7</accession>
<protein>
    <submittedName>
        <fullName evidence="1">RNA polymerase sigma factor, sigma-70 family</fullName>
    </submittedName>
</protein>
<organism evidence="1 2">
    <name type="scientific">Pontibacter lucknowensis</name>
    <dbReference type="NCBI Taxonomy" id="1077936"/>
    <lineage>
        <taxon>Bacteria</taxon>
        <taxon>Pseudomonadati</taxon>
        <taxon>Bacteroidota</taxon>
        <taxon>Cytophagia</taxon>
        <taxon>Cytophagales</taxon>
        <taxon>Hymenobacteraceae</taxon>
        <taxon>Pontibacter</taxon>
    </lineage>
</organism>
<evidence type="ECO:0000313" key="2">
    <source>
        <dbReference type="Proteomes" id="UP000185924"/>
    </source>
</evidence>
<dbReference type="InterPro" id="IPR014284">
    <property type="entry name" value="RNA_pol_sigma-70_dom"/>
</dbReference>
<dbReference type="NCBIfam" id="TIGR02937">
    <property type="entry name" value="sigma70-ECF"/>
    <property type="match status" value="1"/>
</dbReference>
<dbReference type="AlphaFoldDB" id="A0A1N6TIS7"/>
<dbReference type="GO" id="GO:0006352">
    <property type="term" value="P:DNA-templated transcription initiation"/>
    <property type="evidence" value="ECO:0007669"/>
    <property type="project" value="InterPro"/>
</dbReference>
<keyword evidence="2" id="KW-1185">Reference proteome</keyword>
<reference evidence="2" key="1">
    <citation type="submission" date="2017-01" db="EMBL/GenBank/DDBJ databases">
        <authorList>
            <person name="Varghese N."/>
            <person name="Submissions S."/>
        </authorList>
    </citation>
    <scope>NUCLEOTIDE SEQUENCE [LARGE SCALE GENOMIC DNA]</scope>
    <source>
        <strain evidence="2">DM9</strain>
    </source>
</reference>
<dbReference type="Gene3D" id="1.10.1740.10">
    <property type="match status" value="1"/>
</dbReference>
<dbReference type="Proteomes" id="UP000185924">
    <property type="component" value="Unassembled WGS sequence"/>
</dbReference>
<dbReference type="SUPFAM" id="SSF88946">
    <property type="entry name" value="Sigma2 domain of RNA polymerase sigma factors"/>
    <property type="match status" value="1"/>
</dbReference>
<dbReference type="RefSeq" id="WP_262502633.1">
    <property type="nucleotide sequence ID" value="NZ_FTNM01000001.1"/>
</dbReference>
<gene>
    <name evidence="1" type="ORF">SAMN05421545_0356</name>
</gene>
<name>A0A1N6TIS7_9BACT</name>